<evidence type="ECO:0000313" key="3">
    <source>
        <dbReference type="Proteomes" id="UP000019591"/>
    </source>
</evidence>
<gene>
    <name evidence="2" type="ORF">EAL2_c03940</name>
</gene>
<name>W8THQ5_PEPAC</name>
<keyword evidence="3" id="KW-1185">Reference proteome</keyword>
<sequence>MIIGKKRNEIEIAEDILRRNNIPLLCEYTPWKRFYASAKSTDLEKEYEKLLSIVRDEKNLKKQVKGVQDKKIKLMAKIVLLSRELNENSNDLAEIELEKARLEIENMNEYIDGSFETLENFKFEKEQLNINLLKLTIKHAYESITSDETRLDKVSETIEERRRELDVLRGERDELRGRLDSMYFFMHSVLGGKEMERLDRKFLK</sequence>
<keyword evidence="1" id="KW-0175">Coiled coil</keyword>
<feature type="coiled-coil region" evidence="1">
    <location>
        <begin position="78"/>
        <end position="110"/>
    </location>
</feature>
<organism evidence="2 3">
    <name type="scientific">Peptoclostridium acidaminophilum DSM 3953</name>
    <dbReference type="NCBI Taxonomy" id="1286171"/>
    <lineage>
        <taxon>Bacteria</taxon>
        <taxon>Bacillati</taxon>
        <taxon>Bacillota</taxon>
        <taxon>Clostridia</taxon>
        <taxon>Peptostreptococcales</taxon>
        <taxon>Peptoclostridiaceae</taxon>
        <taxon>Peptoclostridium</taxon>
    </lineage>
</organism>
<dbReference type="EMBL" id="CP007452">
    <property type="protein sequence ID" value="AHM55697.1"/>
    <property type="molecule type" value="Genomic_DNA"/>
</dbReference>
<dbReference type="OrthoDB" id="1707350at2"/>
<dbReference type="STRING" id="1286171.EAL2_c03940"/>
<evidence type="ECO:0000256" key="1">
    <source>
        <dbReference type="SAM" id="Coils"/>
    </source>
</evidence>
<dbReference type="eggNOG" id="ENOG50336RF">
    <property type="taxonomic scope" value="Bacteria"/>
</dbReference>
<dbReference type="PATRIC" id="fig|1286171.3.peg.335"/>
<dbReference type="Proteomes" id="UP000019591">
    <property type="component" value="Chromosome"/>
</dbReference>
<reference evidence="2 3" key="1">
    <citation type="journal article" date="2014" name="Genome Announc.">
        <title>Complete Genome Sequence of Amino Acid-Utilizing Eubacterium acidaminophilum al-2 (DSM 3953).</title>
        <authorList>
            <person name="Poehlein A."/>
            <person name="Andreesen J.R."/>
            <person name="Daniel R."/>
        </authorList>
    </citation>
    <scope>NUCLEOTIDE SEQUENCE [LARGE SCALE GENOMIC DNA]</scope>
    <source>
        <strain evidence="2 3">DSM 3953</strain>
    </source>
</reference>
<dbReference type="RefSeq" id="WP_025434735.1">
    <property type="nucleotide sequence ID" value="NZ_CP007452.1"/>
</dbReference>
<dbReference type="HOGENOM" id="CLU_095242_1_0_9"/>
<proteinExistence type="predicted"/>
<dbReference type="KEGG" id="eac:EAL2_c03940"/>
<protein>
    <submittedName>
        <fullName evidence="2">Uncharacterized protein</fullName>
    </submittedName>
</protein>
<dbReference type="AlphaFoldDB" id="W8THQ5"/>
<feature type="coiled-coil region" evidence="1">
    <location>
        <begin position="151"/>
        <end position="178"/>
    </location>
</feature>
<evidence type="ECO:0000313" key="2">
    <source>
        <dbReference type="EMBL" id="AHM55697.1"/>
    </source>
</evidence>
<accession>W8THQ5</accession>